<feature type="region of interest" description="Disordered" evidence="3">
    <location>
        <begin position="976"/>
        <end position="999"/>
    </location>
</feature>
<feature type="compositionally biased region" description="Basic and acidic residues" evidence="3">
    <location>
        <begin position="267"/>
        <end position="278"/>
    </location>
</feature>
<evidence type="ECO:0000313" key="5">
    <source>
        <dbReference type="Proteomes" id="UP001491310"/>
    </source>
</evidence>
<dbReference type="EMBL" id="JALJOT010000004">
    <property type="protein sequence ID" value="KAK9915947.1"/>
    <property type="molecule type" value="Genomic_DNA"/>
</dbReference>
<feature type="region of interest" description="Disordered" evidence="3">
    <location>
        <begin position="368"/>
        <end position="430"/>
    </location>
</feature>
<dbReference type="InterPro" id="IPR017853">
    <property type="entry name" value="GH"/>
</dbReference>
<name>A0ABR2YWC3_9CHLO</name>
<feature type="region of interest" description="Disordered" evidence="3">
    <location>
        <begin position="862"/>
        <end position="881"/>
    </location>
</feature>
<dbReference type="Pfam" id="PF05691">
    <property type="entry name" value="Raffinose_syn"/>
    <property type="match status" value="2"/>
</dbReference>
<feature type="compositionally biased region" description="Low complexity" evidence="3">
    <location>
        <begin position="294"/>
        <end position="308"/>
    </location>
</feature>
<comment type="caution">
    <text evidence="4">The sequence shown here is derived from an EMBL/GenBank/DDBJ whole genome shotgun (WGS) entry which is preliminary data.</text>
</comment>
<proteinExistence type="inferred from homology"/>
<dbReference type="InterPro" id="IPR008811">
    <property type="entry name" value="Glycosyl_hydrolases_36"/>
</dbReference>
<evidence type="ECO:0000256" key="1">
    <source>
        <dbReference type="ARBA" id="ARBA00007240"/>
    </source>
</evidence>
<feature type="compositionally biased region" description="Basic residues" evidence="3">
    <location>
        <begin position="280"/>
        <end position="289"/>
    </location>
</feature>
<dbReference type="PANTHER" id="PTHR31268">
    <property type="match status" value="1"/>
</dbReference>
<keyword evidence="5" id="KW-1185">Reference proteome</keyword>
<keyword evidence="2" id="KW-0119">Carbohydrate metabolism</keyword>
<accession>A0ABR2YWC3</accession>
<dbReference type="Proteomes" id="UP001491310">
    <property type="component" value="Unassembled WGS sequence"/>
</dbReference>
<feature type="compositionally biased region" description="Low complexity" evidence="3">
    <location>
        <begin position="402"/>
        <end position="421"/>
    </location>
</feature>
<feature type="compositionally biased region" description="Polar residues" evidence="3">
    <location>
        <begin position="976"/>
        <end position="988"/>
    </location>
</feature>
<evidence type="ECO:0000256" key="2">
    <source>
        <dbReference type="ARBA" id="ARBA00023277"/>
    </source>
</evidence>
<organism evidence="4 5">
    <name type="scientific">Coccomyxa subellipsoidea</name>
    <dbReference type="NCBI Taxonomy" id="248742"/>
    <lineage>
        <taxon>Eukaryota</taxon>
        <taxon>Viridiplantae</taxon>
        <taxon>Chlorophyta</taxon>
        <taxon>core chlorophytes</taxon>
        <taxon>Trebouxiophyceae</taxon>
        <taxon>Trebouxiophyceae incertae sedis</taxon>
        <taxon>Coccomyxaceae</taxon>
        <taxon>Coccomyxa</taxon>
    </lineage>
</organism>
<evidence type="ECO:0000313" key="4">
    <source>
        <dbReference type="EMBL" id="KAK9915947.1"/>
    </source>
</evidence>
<feature type="region of interest" description="Disordered" evidence="3">
    <location>
        <begin position="261"/>
        <end position="323"/>
    </location>
</feature>
<reference evidence="4 5" key="1">
    <citation type="journal article" date="2024" name="Nat. Commun.">
        <title>Phylogenomics reveals the evolutionary origins of lichenization in chlorophyte algae.</title>
        <authorList>
            <person name="Puginier C."/>
            <person name="Libourel C."/>
            <person name="Otte J."/>
            <person name="Skaloud P."/>
            <person name="Haon M."/>
            <person name="Grisel S."/>
            <person name="Petersen M."/>
            <person name="Berrin J.G."/>
            <person name="Delaux P.M."/>
            <person name="Dal Grande F."/>
            <person name="Keller J."/>
        </authorList>
    </citation>
    <scope>NUCLEOTIDE SEQUENCE [LARGE SCALE GENOMIC DNA]</scope>
    <source>
        <strain evidence="4 5">SAG 216-7</strain>
    </source>
</reference>
<evidence type="ECO:0000256" key="3">
    <source>
        <dbReference type="SAM" id="MobiDB-lite"/>
    </source>
</evidence>
<sequence>MVDIILGKLRSRRFLACARCKLWWMTPEWGSRALDIPPETQFLLLEVEEGGPYAIALPLIDNQTFRGTLRGPRRLHGHKDKSAGDEEMVLRIESGDSSVVGQKWANALYLAADTDPFALVERAVAAAAAMSGGAKPLREKQLPGLLDVFGWCTWDAFYSRVSARGLHEGLRSLIAGGAAPGFLIIDDGWQCTDVDEPLRQASMQTMMKQLNMPEAEEASDEFIEAELEMLSMGAKGIPQGTALGAALETVSINEDYLEHHYTRHERSRSSRAEDEVLPWRKQKQKRSKERRLESMSASMDASLDASLESLEESNGNTPSAVELSLDEDKIREILLADRAPGTGNQVKEVDGSADVNGADASVSEQIAAEDVDSNGMVSGASKGNGVSAQQDRENITILENDSPSSTSGSTSGSSSTSLSRSAEPKEAEVVKEEKSAYRPAMWLAMAVANRLGGLAFGLVELLFVKFYQYVVDPAPAGTWPFRFFLYLAKGPFKQSMLEFYATSGDFTRRLTSIKANSKFSSPLAGPEEYYSGSGEQLGKVVDSLKQLYGLRYIYCWHGLSCYWSGVSPYEEEVSKYKARLVFSEPTPGLVEIEPSMAWNPSVISGVGIVDNVRQLYHDMHSYLAAAGISGVKVDCQAGVGLAGSTEGGGPQAALHLNGALEDSVAAHFPGNHCINCMCHSTENLYRMRDTAVVRVSDDFYPRNPASSYPHIAACAYNGFFLSAIMHPDWDMFQSKHPAATAHAAARAVSGAAVYVSDYPGQHDFDLLKSLVLPGGGVLRAALPGRPTADCLFTDVLRDNKSVLKVWNANACNAVVGAFNLQGSSWDRTRRQYRIHNSRPPTLDTEIKVSDVALFAGPTAERSAARQLPGGQEPGSNGQVEDAAVPPSWVAVLSGEEELHRLRADEGIPLRLEAGGSRIATIAPVVEHSGVHFAALGLMQMLNGGGAVTSCSLVPVQALANDNASRWLGAFLKRPGSQSYPGSNGSSVGRQRENENGSSSGVAALVRVHGTGRLLMFSSVEPSKCLLDGSPIEHEYDNHSSRLVVTLPKSKGLDHNLTLIL</sequence>
<comment type="similarity">
    <text evidence="1">Belongs to the glycosyl hydrolases 36 family.</text>
</comment>
<evidence type="ECO:0008006" key="6">
    <source>
        <dbReference type="Google" id="ProtNLM"/>
    </source>
</evidence>
<protein>
    <recommendedName>
        <fullName evidence="6">Raffinose synthase</fullName>
    </recommendedName>
</protein>
<dbReference type="PANTHER" id="PTHR31268:SF32">
    <property type="entry name" value="GALACTINOL--SUCROSE GALACTOSYLTRANSFERASE 2-RELATED"/>
    <property type="match status" value="1"/>
</dbReference>
<gene>
    <name evidence="4" type="ORF">WJX75_006332</name>
</gene>
<dbReference type="SUPFAM" id="SSF51445">
    <property type="entry name" value="(Trans)glycosidases"/>
    <property type="match status" value="2"/>
</dbReference>